<evidence type="ECO:0000313" key="2">
    <source>
        <dbReference type="EMBL" id="KAF0717519.1"/>
    </source>
</evidence>
<organism evidence="3 4">
    <name type="scientific">Aphanomyces stellatus</name>
    <dbReference type="NCBI Taxonomy" id="120398"/>
    <lineage>
        <taxon>Eukaryota</taxon>
        <taxon>Sar</taxon>
        <taxon>Stramenopiles</taxon>
        <taxon>Oomycota</taxon>
        <taxon>Saprolegniomycetes</taxon>
        <taxon>Saprolegniales</taxon>
        <taxon>Verrucalvaceae</taxon>
        <taxon>Aphanomyces</taxon>
    </lineage>
</organism>
<reference evidence="3 4" key="1">
    <citation type="submission" date="2019-03" db="EMBL/GenBank/DDBJ databases">
        <authorList>
            <person name="Gaulin E."/>
            <person name="Dumas B."/>
        </authorList>
    </citation>
    <scope>NUCLEOTIDE SEQUENCE [LARGE SCALE GENOMIC DNA]</scope>
    <source>
        <strain evidence="3">CBS 568.67</strain>
    </source>
</reference>
<name>A0A485K8N2_9STRA</name>
<keyword evidence="1" id="KW-1133">Transmembrane helix</keyword>
<dbReference type="AlphaFoldDB" id="A0A485K8N2"/>
<keyword evidence="1" id="KW-0812">Transmembrane</keyword>
<accession>A0A485K8N2</accession>
<dbReference type="Proteomes" id="UP000332933">
    <property type="component" value="Unassembled WGS sequence"/>
</dbReference>
<evidence type="ECO:0000256" key="1">
    <source>
        <dbReference type="SAM" id="Phobius"/>
    </source>
</evidence>
<feature type="transmembrane region" description="Helical" evidence="1">
    <location>
        <begin position="53"/>
        <end position="74"/>
    </location>
</feature>
<proteinExistence type="predicted"/>
<evidence type="ECO:0000313" key="3">
    <source>
        <dbReference type="EMBL" id="VFT79455.1"/>
    </source>
</evidence>
<dbReference type="EMBL" id="VJMH01000242">
    <property type="protein sequence ID" value="KAF0717519.1"/>
    <property type="molecule type" value="Genomic_DNA"/>
</dbReference>
<keyword evidence="4" id="KW-1185">Reference proteome</keyword>
<feature type="transmembrane region" description="Helical" evidence="1">
    <location>
        <begin position="12"/>
        <end position="33"/>
    </location>
</feature>
<gene>
    <name evidence="3" type="primary">Aste57867_2252</name>
    <name evidence="2" type="ORF">As57867_002247</name>
    <name evidence="3" type="ORF">ASTE57867_2252</name>
</gene>
<sequence>MSWNKFVGVDALDIVVTITPLVVLVIVTGLDILGIHACQWLCRPPVCHRVGRLLILFLVFHVLEVGNAVGNALVQLRLGHAMFNQYIRAVQAESPDDSRDARRGQVWRMEVNLAPYCRRRQTGALIDQDDAVMSYPDLAIDMK</sequence>
<reference evidence="2" key="2">
    <citation type="submission" date="2019-06" db="EMBL/GenBank/DDBJ databases">
        <title>Genomics analysis of Aphanomyces spp. identifies a new class of oomycete effector associated with host adaptation.</title>
        <authorList>
            <person name="Gaulin E."/>
        </authorList>
    </citation>
    <scope>NUCLEOTIDE SEQUENCE</scope>
    <source>
        <strain evidence="2">CBS 578.67</strain>
    </source>
</reference>
<protein>
    <submittedName>
        <fullName evidence="3">Aste57867_2252 protein</fullName>
    </submittedName>
</protein>
<keyword evidence="1" id="KW-0472">Membrane</keyword>
<dbReference type="EMBL" id="CAADRA010000242">
    <property type="protein sequence ID" value="VFT79455.1"/>
    <property type="molecule type" value="Genomic_DNA"/>
</dbReference>
<evidence type="ECO:0000313" key="4">
    <source>
        <dbReference type="Proteomes" id="UP000332933"/>
    </source>
</evidence>